<comment type="caution">
    <text evidence="2">The sequence shown here is derived from an EMBL/GenBank/DDBJ whole genome shotgun (WGS) entry which is preliminary data.</text>
</comment>
<feature type="domain" description="Glycosyltransferase 2-like" evidence="1">
    <location>
        <begin position="13"/>
        <end position="47"/>
    </location>
</feature>
<dbReference type="Gene3D" id="3.90.550.10">
    <property type="entry name" value="Spore Coat Polysaccharide Biosynthesis Protein SpsA, Chain A"/>
    <property type="match status" value="1"/>
</dbReference>
<accession>A0A2J6X4U4</accession>
<organism evidence="2 3">
    <name type="scientific">Caldisericum exile</name>
    <dbReference type="NCBI Taxonomy" id="693075"/>
    <lineage>
        <taxon>Bacteria</taxon>
        <taxon>Pseudomonadati</taxon>
        <taxon>Caldisericota/Cryosericota group</taxon>
        <taxon>Caldisericota</taxon>
        <taxon>Caldisericia</taxon>
        <taxon>Caldisericales</taxon>
        <taxon>Caldisericaceae</taxon>
        <taxon>Caldisericum</taxon>
    </lineage>
</organism>
<dbReference type="InterPro" id="IPR001173">
    <property type="entry name" value="Glyco_trans_2-like"/>
</dbReference>
<dbReference type="Pfam" id="PF00535">
    <property type="entry name" value="Glycos_transf_2"/>
    <property type="match status" value="1"/>
</dbReference>
<dbReference type="Proteomes" id="UP000236910">
    <property type="component" value="Unassembled WGS sequence"/>
</dbReference>
<sequence length="47" mass="5549">MEIKSLGNDLYFSIIIPAHNEEDYIYETLSKLENLNYPKDKFEVIVV</sequence>
<proteinExistence type="predicted"/>
<dbReference type="AlphaFoldDB" id="A0A2J6X4U4"/>
<dbReference type="SUPFAM" id="SSF53448">
    <property type="entry name" value="Nucleotide-diphospho-sugar transferases"/>
    <property type="match status" value="1"/>
</dbReference>
<dbReference type="GO" id="GO:0016740">
    <property type="term" value="F:transferase activity"/>
    <property type="evidence" value="ECO:0007669"/>
    <property type="project" value="UniProtKB-KW"/>
</dbReference>
<evidence type="ECO:0000313" key="3">
    <source>
        <dbReference type="Proteomes" id="UP000236910"/>
    </source>
</evidence>
<protein>
    <submittedName>
        <fullName evidence="2">Glycosyl transferase family 2</fullName>
    </submittedName>
</protein>
<keyword evidence="2" id="KW-0808">Transferase</keyword>
<dbReference type="InterPro" id="IPR029044">
    <property type="entry name" value="Nucleotide-diphossugar_trans"/>
</dbReference>
<feature type="non-terminal residue" evidence="2">
    <location>
        <position position="47"/>
    </location>
</feature>
<gene>
    <name evidence="2" type="ORF">C0175_05495</name>
</gene>
<name>A0A2J6X4U4_9BACT</name>
<evidence type="ECO:0000313" key="2">
    <source>
        <dbReference type="EMBL" id="PMP81418.1"/>
    </source>
</evidence>
<reference evidence="2 3" key="1">
    <citation type="submission" date="2018-01" db="EMBL/GenBank/DDBJ databases">
        <title>Metagenomic assembled genomes from two thermal pools in the Uzon Caldera, Kamchatka, Russia.</title>
        <authorList>
            <person name="Wilkins L."/>
            <person name="Ettinger C."/>
        </authorList>
    </citation>
    <scope>NUCLEOTIDE SEQUENCE [LARGE SCALE GENOMIC DNA]</scope>
    <source>
        <strain evidence="2">ARK-10</strain>
    </source>
</reference>
<evidence type="ECO:0000259" key="1">
    <source>
        <dbReference type="Pfam" id="PF00535"/>
    </source>
</evidence>
<dbReference type="EMBL" id="PNIX01000317">
    <property type="protein sequence ID" value="PMP81418.1"/>
    <property type="molecule type" value="Genomic_DNA"/>
</dbReference>